<sequence length="919" mass="103850">MRGRLSTIIGLLLLSCFLSTNIYGQEANELLAISWVKEGQSVKSGKFLFNVIRIENKSQSPLSLSLQLAAPEGSRLVTQVPDSLQIAAGTTKSVPVRLMTSKESVVDFSYQLIATASCNNRRVESSTSYTIEAERNFKLVFDSRAYAFQPDQETIEIGYTTQNEGNVPEHATIRFHPSEELALVETKQENEIDIPAYTQWSQKLKLKLKSWYRNKPLENSTVRVLVKNNETETEQLLYISKLENEYDNFSSSPKQAGNTVEYRMLASEDGNIQSIASAQGETALNEGKLIYGAHLSDFQSEIDSTFLTQNYFDLYYQTEHESFGLGTSSVSGLNQLMKRNSLFADKSVEIGSYNQIRLFGNKSINRQDYGLAAGHQLTFSGLKTRTNIGYNQDRETEATTYQLDQTTELRRQWISARYHINYENENNKLDGQEQTFLQDIDLSGLYLDKKLQFTFNNRIAKTSSDLSNQFNSDTQLNLNYLINQSGTAWSFLYSSGFQSTYTADASTWSRSRLYRSQFAFPIAARMNMYSGLQLNTLDQSSNLTSDLKGNSYGAFSSVQYHTQKFRGRAYAEIGQMHLKDGNSKLQYYLSTNADYSLSSQSQFSANVRYGNLTTLKQLETKSNQLEMRMGLTQALPGHNNSFSLMAYYKKEADQTSSPLSLKAGIDIWSKNNFNLNTSVSFKSKTGEHQFGLSAVEAKISKHFNPKNNDKLYCDYQLLFFKDDNGNNIADENEERIAGIKAILTPEAGNNRASRITALTLVSAQNGLIKYKNLPCGQYKIKYYPMVDLNGYYNFDESEFSTPLRSDNMQQIAFSKAAKIVGSITLTRSNFSSMGDISVENIRVTATSKLGKTYSALTDKFGNYMIYLPQNQTYTLTLNDIFGSKFQIKRNNSQVDCSQATEVKFDFEVSEKKRNINFGK</sequence>
<proteinExistence type="predicted"/>
<evidence type="ECO:0000313" key="1">
    <source>
        <dbReference type="EMBL" id="PTN10552.1"/>
    </source>
</evidence>
<dbReference type="InterPro" id="IPR013783">
    <property type="entry name" value="Ig-like_fold"/>
</dbReference>
<evidence type="ECO:0000313" key="2">
    <source>
        <dbReference type="Proteomes" id="UP000243525"/>
    </source>
</evidence>
<dbReference type="PROSITE" id="PS51257">
    <property type="entry name" value="PROKAR_LIPOPROTEIN"/>
    <property type="match status" value="1"/>
</dbReference>
<organism evidence="1 2">
    <name type="scientific">Mangrovibacterium marinum</name>
    <dbReference type="NCBI Taxonomy" id="1639118"/>
    <lineage>
        <taxon>Bacteria</taxon>
        <taxon>Pseudomonadati</taxon>
        <taxon>Bacteroidota</taxon>
        <taxon>Bacteroidia</taxon>
        <taxon>Marinilabiliales</taxon>
        <taxon>Prolixibacteraceae</taxon>
        <taxon>Mangrovibacterium</taxon>
    </lineage>
</organism>
<protein>
    <recommendedName>
        <fullName evidence="3">SD-repeat containing protein B domain-containing protein</fullName>
    </recommendedName>
</protein>
<dbReference type="Gene3D" id="2.60.40.10">
    <property type="entry name" value="Immunoglobulins"/>
    <property type="match status" value="1"/>
</dbReference>
<accession>A0A2T5C6M3</accession>
<gene>
    <name evidence="1" type="ORF">C8N47_101202</name>
</gene>
<dbReference type="EMBL" id="QAAD01000001">
    <property type="protein sequence ID" value="PTN10552.1"/>
    <property type="molecule type" value="Genomic_DNA"/>
</dbReference>
<comment type="caution">
    <text evidence="1">The sequence shown here is derived from an EMBL/GenBank/DDBJ whole genome shotgun (WGS) entry which is preliminary data.</text>
</comment>
<reference evidence="1 2" key="1">
    <citation type="submission" date="2018-04" db="EMBL/GenBank/DDBJ databases">
        <title>Genomic Encyclopedia of Archaeal and Bacterial Type Strains, Phase II (KMG-II): from individual species to whole genera.</title>
        <authorList>
            <person name="Goeker M."/>
        </authorList>
    </citation>
    <scope>NUCLEOTIDE SEQUENCE [LARGE SCALE GENOMIC DNA]</scope>
    <source>
        <strain evidence="1 2">DSM 28823</strain>
    </source>
</reference>
<evidence type="ECO:0008006" key="3">
    <source>
        <dbReference type="Google" id="ProtNLM"/>
    </source>
</evidence>
<dbReference type="AlphaFoldDB" id="A0A2T5C6M3"/>
<dbReference type="Proteomes" id="UP000243525">
    <property type="component" value="Unassembled WGS sequence"/>
</dbReference>
<name>A0A2T5C6M3_9BACT</name>
<keyword evidence="2" id="KW-1185">Reference proteome</keyword>